<sequence length="268" mass="28157">MSDQLAPNEALLSPVTDAVADRSGLYTTNSDHYSGITFYEAVTQLNQGLGEGDLLNITSGAAAASLDLLAAGSDPIGYVAGQLFSWMLEHVAPMREVLDGMTGSPMLIAGFSEFWTNVGTETATVRGELSTRVSSGTQNWAGLAAEAYRAQATRLDDLLGSMSEAAQGISTLAEQVGHLIAGIRTAVRDILSGLAGTLVSVVLELSLTAGAATPVVIGQVLTKISWCMSKVARLVDDMDAIVEFSVTWLIAMRDILDGIFKSAAVEQR</sequence>
<accession>A0ABV8LCK8</accession>
<dbReference type="SUPFAM" id="SSF140453">
    <property type="entry name" value="EsxAB dimer-like"/>
    <property type="match status" value="1"/>
</dbReference>
<reference evidence="2" key="1">
    <citation type="journal article" date="2019" name="Int. J. Syst. Evol. Microbiol.">
        <title>The Global Catalogue of Microorganisms (GCM) 10K type strain sequencing project: providing services to taxonomists for standard genome sequencing and annotation.</title>
        <authorList>
            <consortium name="The Broad Institute Genomics Platform"/>
            <consortium name="The Broad Institute Genome Sequencing Center for Infectious Disease"/>
            <person name="Wu L."/>
            <person name="Ma J."/>
        </authorList>
    </citation>
    <scope>NUCLEOTIDE SEQUENCE [LARGE SCALE GENOMIC DNA]</scope>
    <source>
        <strain evidence="2">CGMCC 4.7204</strain>
    </source>
</reference>
<dbReference type="EMBL" id="JBHSBA010000015">
    <property type="protein sequence ID" value="MFC4128425.1"/>
    <property type="molecule type" value="Genomic_DNA"/>
</dbReference>
<dbReference type="RefSeq" id="WP_378554186.1">
    <property type="nucleotide sequence ID" value="NZ_JBHSBA010000015.1"/>
</dbReference>
<name>A0ABV8LCK8_9NOCA</name>
<organism evidence="1 2">
    <name type="scientific">Nocardia rhizosphaerae</name>
    <dbReference type="NCBI Taxonomy" id="1691571"/>
    <lineage>
        <taxon>Bacteria</taxon>
        <taxon>Bacillati</taxon>
        <taxon>Actinomycetota</taxon>
        <taxon>Actinomycetes</taxon>
        <taxon>Mycobacteriales</taxon>
        <taxon>Nocardiaceae</taxon>
        <taxon>Nocardia</taxon>
    </lineage>
</organism>
<dbReference type="Proteomes" id="UP001595767">
    <property type="component" value="Unassembled WGS sequence"/>
</dbReference>
<evidence type="ECO:0000313" key="2">
    <source>
        <dbReference type="Proteomes" id="UP001595767"/>
    </source>
</evidence>
<protein>
    <recommendedName>
        <fullName evidence="3">ESX-1 secretion-associated protein EspA/EspE-like domain-containing protein</fullName>
    </recommendedName>
</protein>
<dbReference type="Gene3D" id="1.20.1260.20">
    <property type="entry name" value="PPE superfamily"/>
    <property type="match status" value="1"/>
</dbReference>
<dbReference type="InterPro" id="IPR036689">
    <property type="entry name" value="ESAT-6-like_sf"/>
</dbReference>
<dbReference type="InterPro" id="IPR038332">
    <property type="entry name" value="PPE_sf"/>
</dbReference>
<gene>
    <name evidence="1" type="ORF">ACFOW8_26205</name>
</gene>
<evidence type="ECO:0000313" key="1">
    <source>
        <dbReference type="EMBL" id="MFC4128425.1"/>
    </source>
</evidence>
<keyword evidence="2" id="KW-1185">Reference proteome</keyword>
<comment type="caution">
    <text evidence="1">The sequence shown here is derived from an EMBL/GenBank/DDBJ whole genome shotgun (WGS) entry which is preliminary data.</text>
</comment>
<evidence type="ECO:0008006" key="3">
    <source>
        <dbReference type="Google" id="ProtNLM"/>
    </source>
</evidence>
<proteinExistence type="predicted"/>